<dbReference type="Gene3D" id="3.20.20.140">
    <property type="entry name" value="Metal-dependent hydrolases"/>
    <property type="match status" value="2"/>
</dbReference>
<reference evidence="3" key="1">
    <citation type="submission" date="2018-05" db="EMBL/GenBank/DDBJ databases">
        <authorList>
            <person name="Lanie J.A."/>
            <person name="Ng W.-L."/>
            <person name="Kazmierczak K.M."/>
            <person name="Andrzejewski T.M."/>
            <person name="Davidsen T.M."/>
            <person name="Wayne K.J."/>
            <person name="Tettelin H."/>
            <person name="Glass J.I."/>
            <person name="Rusch D."/>
            <person name="Podicherti R."/>
            <person name="Tsui H.-C.T."/>
            <person name="Winkler M.E."/>
        </authorList>
    </citation>
    <scope>NUCLEOTIDE SEQUENCE</scope>
</reference>
<dbReference type="Gene3D" id="2.30.40.10">
    <property type="entry name" value="Urease, subunit C, domain 1"/>
    <property type="match status" value="1"/>
</dbReference>
<accession>A0A381P6U0</accession>
<evidence type="ECO:0000259" key="2">
    <source>
        <dbReference type="Pfam" id="PF07969"/>
    </source>
</evidence>
<evidence type="ECO:0000256" key="1">
    <source>
        <dbReference type="SAM" id="MobiDB-lite"/>
    </source>
</evidence>
<dbReference type="EMBL" id="UINC01000884">
    <property type="protein sequence ID" value="SUZ62646.1"/>
    <property type="molecule type" value="Genomic_DNA"/>
</dbReference>
<organism evidence="3">
    <name type="scientific">marine metagenome</name>
    <dbReference type="NCBI Taxonomy" id="408172"/>
    <lineage>
        <taxon>unclassified sequences</taxon>
        <taxon>metagenomes</taxon>
        <taxon>ecological metagenomes</taxon>
    </lineage>
</organism>
<dbReference type="InterPro" id="IPR011059">
    <property type="entry name" value="Metal-dep_hydrolase_composite"/>
</dbReference>
<feature type="region of interest" description="Disordered" evidence="1">
    <location>
        <begin position="1"/>
        <end position="44"/>
    </location>
</feature>
<sequence>MDEPTGDSEDPTGAPSPTGTGGEDDAPPDDEVTVPAGPDDDLRPDAVSRRRFVIGLGFGAATLAFLRRLPGQPSTKAGTAATVPAVPRSTTVPTTATPEILPSLDDAPPTTADQVHDVVVSGGRIIDPESGFDAVGHLGIDGDTVTRISLDPLAGRTTLDARGLVVAPGFIDILSYPPTGYGEWHKVADGVTTNLCMHGIDNPMDRFLVQTAEHRPPVNYGGATDQSTHRINLEIGIDYASDTQITELVRLADVDLRAGALGIHEQPEYNIGVTLDEMLRHGDLAARYGVPLCLHLRYSEDLEPGTQEQAVAEAITVARRTGCAVHVEHINSTGGTGRMAEAIAQMEAGRAEGLALTACTYPYTYWATYARSTRFNDFQEKYDISYEDLQVAGETNRLDEAGWRRAHDDNKLTAAFAMSDDDIDTALATPWVMVGSDAILHSHHNNHPRAAGCFSRVLGTYVRDRGVLGLAEALAKMTILPAQLLESRSPAMARRGRLRAGAVADVTVFDPHTIADRATIAKTWLESTGIHHVLVGGQVVRSSGVTDRSVRPGIPILGDAA</sequence>
<dbReference type="Pfam" id="PF07969">
    <property type="entry name" value="Amidohydro_3"/>
    <property type="match status" value="1"/>
</dbReference>
<feature type="domain" description="Amidohydrolase 3" evidence="2">
    <location>
        <begin position="305"/>
        <end position="540"/>
    </location>
</feature>
<feature type="region of interest" description="Disordered" evidence="1">
    <location>
        <begin position="89"/>
        <end position="110"/>
    </location>
</feature>
<dbReference type="SUPFAM" id="SSF51338">
    <property type="entry name" value="Composite domain of metallo-dependent hydrolases"/>
    <property type="match status" value="1"/>
</dbReference>
<protein>
    <recommendedName>
        <fullName evidence="2">Amidohydrolase 3 domain-containing protein</fullName>
    </recommendedName>
</protein>
<name>A0A381P6U0_9ZZZZ</name>
<dbReference type="InterPro" id="IPR013108">
    <property type="entry name" value="Amidohydro_3"/>
</dbReference>
<feature type="compositionally biased region" description="Acidic residues" evidence="1">
    <location>
        <begin position="22"/>
        <end position="32"/>
    </location>
</feature>
<dbReference type="InterPro" id="IPR032466">
    <property type="entry name" value="Metal_Hydrolase"/>
</dbReference>
<dbReference type="GO" id="GO:0016810">
    <property type="term" value="F:hydrolase activity, acting on carbon-nitrogen (but not peptide) bonds"/>
    <property type="evidence" value="ECO:0007669"/>
    <property type="project" value="InterPro"/>
</dbReference>
<feature type="compositionally biased region" description="Acidic residues" evidence="1">
    <location>
        <begin position="1"/>
        <end position="10"/>
    </location>
</feature>
<proteinExistence type="predicted"/>
<dbReference type="AlphaFoldDB" id="A0A381P6U0"/>
<evidence type="ECO:0000313" key="3">
    <source>
        <dbReference type="EMBL" id="SUZ62646.1"/>
    </source>
</evidence>
<gene>
    <name evidence="3" type="ORF">METZ01_LOCUS15500</name>
</gene>
<dbReference type="SUPFAM" id="SSF51556">
    <property type="entry name" value="Metallo-dependent hydrolases"/>
    <property type="match status" value="1"/>
</dbReference>